<feature type="region of interest" description="Disordered" evidence="1">
    <location>
        <begin position="272"/>
        <end position="300"/>
    </location>
</feature>
<dbReference type="Pfam" id="PF17964">
    <property type="entry name" value="Big_10"/>
    <property type="match status" value="1"/>
</dbReference>
<dbReference type="OrthoDB" id="5242354at2"/>
<feature type="compositionally biased region" description="Polar residues" evidence="1">
    <location>
        <begin position="287"/>
        <end position="300"/>
    </location>
</feature>
<sequence>MPRTRSPRHRSPWPPRLALSLIPVIGVGALTACGGGTASAARGEPVKVTLGAANGTRTVRAGDKLKLTAEGGVLTEVRVTDPKGRPVPGGLGDGGVVWTSSAKAAPDTKYSIVARTRNAQGGQAAAKESLTTAKADKLNTLVVHPGRQGGVVGAEHPLTITFDFPVTDRAAVERRLSVTSDDLAAGSWGWATDGSGKDRIDWLPARSPKPGSRITLRAELNGVDSGDGRYFAKDYDLNFTIGRTCTDSDAARVCGKVHVGDPTVVTASLVRGNDDQTDGIGDWNGGRSPQQQNSALASSS</sequence>
<reference evidence="3 4" key="1">
    <citation type="submission" date="2016-09" db="EMBL/GenBank/DDBJ databases">
        <title>Complete genome sequencing of Streptomyces lydicus 103 and metabolic pathways analysis of antibiotic biosynthesis.</title>
        <authorList>
            <person name="Jia N."/>
            <person name="Ding M.-Z."/>
            <person name="Gao F."/>
            <person name="Yuan Y.-J."/>
        </authorList>
    </citation>
    <scope>NUCLEOTIDE SEQUENCE [LARGE SCALE GENOMIC DNA]</scope>
    <source>
        <strain evidence="3 4">103</strain>
    </source>
</reference>
<dbReference type="AlphaFoldDB" id="A0A1D7VPL1"/>
<proteinExistence type="predicted"/>
<protein>
    <recommendedName>
        <fullName evidence="2">Bacterial Ig domain-containing protein</fullName>
    </recommendedName>
</protein>
<accession>A0A1D7VPL1</accession>
<dbReference type="InterPro" id="IPR041280">
    <property type="entry name" value="Big_10"/>
</dbReference>
<dbReference type="PROSITE" id="PS51257">
    <property type="entry name" value="PROKAR_LIPOPROTEIN"/>
    <property type="match status" value="1"/>
</dbReference>
<evidence type="ECO:0000313" key="4">
    <source>
        <dbReference type="Proteomes" id="UP000094094"/>
    </source>
</evidence>
<dbReference type="RefSeq" id="WP_069570844.1">
    <property type="nucleotide sequence ID" value="NZ_CP017157.1"/>
</dbReference>
<keyword evidence="4" id="KW-1185">Reference proteome</keyword>
<dbReference type="KEGG" id="slc:SL103_22965"/>
<dbReference type="EMBL" id="CP017157">
    <property type="protein sequence ID" value="AOP48723.1"/>
    <property type="molecule type" value="Genomic_DNA"/>
</dbReference>
<dbReference type="Proteomes" id="UP000094094">
    <property type="component" value="Chromosome"/>
</dbReference>
<name>A0A1D7VPL1_9ACTN</name>
<evidence type="ECO:0000259" key="2">
    <source>
        <dbReference type="Pfam" id="PF17964"/>
    </source>
</evidence>
<feature type="domain" description="Bacterial Ig" evidence="2">
    <location>
        <begin position="58"/>
        <end position="224"/>
    </location>
</feature>
<organism evidence="3 4">
    <name type="scientific">Streptomyces lydicus</name>
    <dbReference type="NCBI Taxonomy" id="47763"/>
    <lineage>
        <taxon>Bacteria</taxon>
        <taxon>Bacillati</taxon>
        <taxon>Actinomycetota</taxon>
        <taxon>Actinomycetes</taxon>
        <taxon>Kitasatosporales</taxon>
        <taxon>Streptomycetaceae</taxon>
        <taxon>Streptomyces</taxon>
    </lineage>
</organism>
<evidence type="ECO:0000313" key="3">
    <source>
        <dbReference type="EMBL" id="AOP48723.1"/>
    </source>
</evidence>
<dbReference type="Gene3D" id="2.60.40.3710">
    <property type="match status" value="1"/>
</dbReference>
<evidence type="ECO:0000256" key="1">
    <source>
        <dbReference type="SAM" id="MobiDB-lite"/>
    </source>
</evidence>
<gene>
    <name evidence="3" type="ORF">SL103_22965</name>
</gene>
<dbReference type="Gene3D" id="2.60.40.3780">
    <property type="match status" value="1"/>
</dbReference>